<dbReference type="OrthoDB" id="8807260at2"/>
<dbReference type="InterPro" id="IPR004358">
    <property type="entry name" value="Sig_transdc_His_kin-like_C"/>
</dbReference>
<dbReference type="InterPro" id="IPR003594">
    <property type="entry name" value="HATPase_dom"/>
</dbReference>
<dbReference type="CDD" id="cd00082">
    <property type="entry name" value="HisKA"/>
    <property type="match status" value="1"/>
</dbReference>
<dbReference type="EMBL" id="FNNU01000005">
    <property type="protein sequence ID" value="SDX67846.1"/>
    <property type="molecule type" value="Genomic_DNA"/>
</dbReference>
<dbReference type="SMART" id="SM00387">
    <property type="entry name" value="HATPase_c"/>
    <property type="match status" value="1"/>
</dbReference>
<dbReference type="SUPFAM" id="SSF55874">
    <property type="entry name" value="ATPase domain of HSP90 chaperone/DNA topoisomerase II/histidine kinase"/>
    <property type="match status" value="1"/>
</dbReference>
<keyword evidence="4" id="KW-0808">Transferase</keyword>
<dbReference type="InterPro" id="IPR036097">
    <property type="entry name" value="HisK_dim/P_sf"/>
</dbReference>
<dbReference type="InterPro" id="IPR050736">
    <property type="entry name" value="Sensor_HK_Regulatory"/>
</dbReference>
<dbReference type="SUPFAM" id="SSF55781">
    <property type="entry name" value="GAF domain-like"/>
    <property type="match status" value="1"/>
</dbReference>
<feature type="domain" description="Histidine kinase" evidence="7">
    <location>
        <begin position="180"/>
        <end position="393"/>
    </location>
</feature>
<dbReference type="RefSeq" id="WP_090230915.1">
    <property type="nucleotide sequence ID" value="NZ_FNNU01000005.1"/>
</dbReference>
<evidence type="ECO:0000256" key="3">
    <source>
        <dbReference type="ARBA" id="ARBA00022553"/>
    </source>
</evidence>
<dbReference type="SUPFAM" id="SSF47384">
    <property type="entry name" value="Homodimeric domain of signal transducing histidine kinase"/>
    <property type="match status" value="1"/>
</dbReference>
<dbReference type="EC" id="2.7.13.3" evidence="2"/>
<evidence type="ECO:0000313" key="9">
    <source>
        <dbReference type="Proteomes" id="UP000243778"/>
    </source>
</evidence>
<dbReference type="InterPro" id="IPR029016">
    <property type="entry name" value="GAF-like_dom_sf"/>
</dbReference>
<sequence>MQHSIASDVSAIGRISAVPAILQVIAESTGLRFVAVARVTKSDWTACAVLDLLGFGLEVSDTLEIATTLCNEVRGSREPVIIDHASMDERYCTHHTPRLYKFESYISYPVIRADGSFFGTLCALDPLPAKLSEPHIVAMMASFARLLAIQLEAEEGFQRTEAALLLERKNAELREQFIAVLGHDLRNPLFAIDACAEMLMRKPMDERTERLVKHIVSSNQRASQLVEDVLDFARGRLGDGIPVKLRECPNLADSLRHVVSEIQRIHSERIINANIERLEGFRCDPERIGQLLSNLVANAIAHGAQDGTVEVNIGRNAGGFSISVSNQGEPIPASVLERLFLPYSRPLSDLPRAGLGLGLYIASEVARAHGGNLTVTSSREAGTTFTFHQPLQST</sequence>
<dbReference type="PANTHER" id="PTHR43711:SF1">
    <property type="entry name" value="HISTIDINE KINASE 1"/>
    <property type="match status" value="1"/>
</dbReference>
<evidence type="ECO:0000256" key="4">
    <source>
        <dbReference type="ARBA" id="ARBA00022679"/>
    </source>
</evidence>
<dbReference type="PANTHER" id="PTHR43711">
    <property type="entry name" value="TWO-COMPONENT HISTIDINE KINASE"/>
    <property type="match status" value="1"/>
</dbReference>
<dbReference type="SMART" id="SM00388">
    <property type="entry name" value="HisKA"/>
    <property type="match status" value="1"/>
</dbReference>
<dbReference type="Gene3D" id="1.10.287.130">
    <property type="match status" value="1"/>
</dbReference>
<accession>A0A1H3DN65</accession>
<keyword evidence="6" id="KW-0902">Two-component regulatory system</keyword>
<dbReference type="CDD" id="cd00075">
    <property type="entry name" value="HATPase"/>
    <property type="match status" value="1"/>
</dbReference>
<dbReference type="InterPro" id="IPR036890">
    <property type="entry name" value="HATPase_C_sf"/>
</dbReference>
<dbReference type="GO" id="GO:0000155">
    <property type="term" value="F:phosphorelay sensor kinase activity"/>
    <property type="evidence" value="ECO:0007669"/>
    <property type="project" value="InterPro"/>
</dbReference>
<reference evidence="9" key="1">
    <citation type="submission" date="2016-10" db="EMBL/GenBank/DDBJ databases">
        <authorList>
            <person name="Varghese N."/>
            <person name="Submissions S."/>
        </authorList>
    </citation>
    <scope>NUCLEOTIDE SEQUENCE [LARGE SCALE GENOMIC DNA]</scope>
    <source>
        <strain evidence="9">NRRL B-59562</strain>
    </source>
</reference>
<organism evidence="8 9">
    <name type="scientific">Pseudomonas kuykendallii</name>
    <dbReference type="NCBI Taxonomy" id="1007099"/>
    <lineage>
        <taxon>Bacteria</taxon>
        <taxon>Pseudomonadati</taxon>
        <taxon>Pseudomonadota</taxon>
        <taxon>Gammaproteobacteria</taxon>
        <taxon>Pseudomonadales</taxon>
        <taxon>Pseudomonadaceae</taxon>
        <taxon>Pseudomonas</taxon>
    </lineage>
</organism>
<dbReference type="InterPro" id="IPR003018">
    <property type="entry name" value="GAF"/>
</dbReference>
<keyword evidence="3" id="KW-0597">Phosphoprotein</keyword>
<evidence type="ECO:0000256" key="6">
    <source>
        <dbReference type="ARBA" id="ARBA00023012"/>
    </source>
</evidence>
<evidence type="ECO:0000256" key="2">
    <source>
        <dbReference type="ARBA" id="ARBA00012438"/>
    </source>
</evidence>
<dbReference type="PRINTS" id="PR00344">
    <property type="entry name" value="BCTRLSENSOR"/>
</dbReference>
<dbReference type="Pfam" id="PF02518">
    <property type="entry name" value="HATPase_c"/>
    <property type="match status" value="1"/>
</dbReference>
<dbReference type="Pfam" id="PF00512">
    <property type="entry name" value="HisKA"/>
    <property type="match status" value="1"/>
</dbReference>
<dbReference type="AlphaFoldDB" id="A0A1H3DN65"/>
<proteinExistence type="predicted"/>
<evidence type="ECO:0000256" key="1">
    <source>
        <dbReference type="ARBA" id="ARBA00000085"/>
    </source>
</evidence>
<dbReference type="Pfam" id="PF01590">
    <property type="entry name" value="GAF"/>
    <property type="match status" value="1"/>
</dbReference>
<keyword evidence="9" id="KW-1185">Reference proteome</keyword>
<gene>
    <name evidence="8" type="ORF">SAMN05216287_3493</name>
</gene>
<dbReference type="InterPro" id="IPR003661">
    <property type="entry name" value="HisK_dim/P_dom"/>
</dbReference>
<evidence type="ECO:0000256" key="5">
    <source>
        <dbReference type="ARBA" id="ARBA00022777"/>
    </source>
</evidence>
<dbReference type="InterPro" id="IPR005467">
    <property type="entry name" value="His_kinase_dom"/>
</dbReference>
<dbReference type="PROSITE" id="PS50109">
    <property type="entry name" value="HIS_KIN"/>
    <property type="match status" value="1"/>
</dbReference>
<dbReference type="Proteomes" id="UP000243778">
    <property type="component" value="Unassembled WGS sequence"/>
</dbReference>
<dbReference type="SMART" id="SM00065">
    <property type="entry name" value="GAF"/>
    <property type="match status" value="1"/>
</dbReference>
<name>A0A1H3DN65_9PSED</name>
<dbReference type="Gene3D" id="3.30.565.10">
    <property type="entry name" value="Histidine kinase-like ATPase, C-terminal domain"/>
    <property type="match status" value="1"/>
</dbReference>
<protein>
    <recommendedName>
        <fullName evidence="2">histidine kinase</fullName>
        <ecNumber evidence="2">2.7.13.3</ecNumber>
    </recommendedName>
</protein>
<evidence type="ECO:0000259" key="7">
    <source>
        <dbReference type="PROSITE" id="PS50109"/>
    </source>
</evidence>
<evidence type="ECO:0000313" key="8">
    <source>
        <dbReference type="EMBL" id="SDX67846.1"/>
    </source>
</evidence>
<comment type="catalytic activity">
    <reaction evidence="1">
        <text>ATP + protein L-histidine = ADP + protein N-phospho-L-histidine.</text>
        <dbReference type="EC" id="2.7.13.3"/>
    </reaction>
</comment>
<dbReference type="Gene3D" id="3.30.450.40">
    <property type="match status" value="1"/>
</dbReference>
<dbReference type="STRING" id="1007099.SAMN05216287_3493"/>
<keyword evidence="5" id="KW-0418">Kinase</keyword>